<dbReference type="InterPro" id="IPR013780">
    <property type="entry name" value="Glyco_hydro_b"/>
</dbReference>
<dbReference type="Pfam" id="PF13802">
    <property type="entry name" value="Gal_mutarotas_2"/>
    <property type="match status" value="1"/>
</dbReference>
<protein>
    <submittedName>
        <fullName evidence="8">Xylosidase</fullName>
    </submittedName>
</protein>
<dbReference type="SUPFAM" id="SSF51011">
    <property type="entry name" value="Glycosyl hydrolase domain"/>
    <property type="match status" value="1"/>
</dbReference>
<dbReference type="Pfam" id="PF01055">
    <property type="entry name" value="Glyco_hydro_31_2nd"/>
    <property type="match status" value="1"/>
</dbReference>
<dbReference type="InterPro" id="IPR048395">
    <property type="entry name" value="Glyco_hydro_31_C"/>
</dbReference>
<dbReference type="EMBL" id="BMJB01000001">
    <property type="protein sequence ID" value="GGA62862.1"/>
    <property type="molecule type" value="Genomic_DNA"/>
</dbReference>
<evidence type="ECO:0000259" key="5">
    <source>
        <dbReference type="Pfam" id="PF13802"/>
    </source>
</evidence>
<dbReference type="SUPFAM" id="SSF74650">
    <property type="entry name" value="Galactose mutarotase-like"/>
    <property type="match status" value="1"/>
</dbReference>
<evidence type="ECO:0000259" key="4">
    <source>
        <dbReference type="Pfam" id="PF01055"/>
    </source>
</evidence>
<evidence type="ECO:0000259" key="7">
    <source>
        <dbReference type="Pfam" id="PF21365"/>
    </source>
</evidence>
<dbReference type="InterPro" id="IPR033403">
    <property type="entry name" value="DUF5110"/>
</dbReference>
<evidence type="ECO:0000256" key="3">
    <source>
        <dbReference type="SAM" id="SignalP"/>
    </source>
</evidence>
<dbReference type="Pfam" id="PF17137">
    <property type="entry name" value="DUF5110"/>
    <property type="match status" value="1"/>
</dbReference>
<dbReference type="Pfam" id="PF21365">
    <property type="entry name" value="Glyco_hydro_31_3rd"/>
    <property type="match status" value="1"/>
</dbReference>
<dbReference type="PANTHER" id="PTHR43863">
    <property type="entry name" value="HYDROLASE, PUTATIVE (AFU_ORTHOLOGUE AFUA_1G03140)-RELATED"/>
    <property type="match status" value="1"/>
</dbReference>
<dbReference type="Gene3D" id="2.60.40.1180">
    <property type="entry name" value="Golgi alpha-mannosidase II"/>
    <property type="match status" value="2"/>
</dbReference>
<keyword evidence="9" id="KW-1185">Reference proteome</keyword>
<name>A0A916RQW8_9BACT</name>
<proteinExistence type="inferred from homology"/>
<sequence>MRSNWVGSFSLLFAGLFLLSPAIGQTSSDRPQPVPVTAVQIPGGMRLSSQQEAVDLVFCTPEIVHITTKPAGPVSPPGVEPWLVSACKPSTSKFEVAEGKARIESSALIVSATLSDGALTFSSLGGSVLLQESHRFARRYTPVEVGGQSLYKVSDRFDPGMAEGFYGLGQHQSGVFNYRGSVIELAQTNSDIAIPLLLSSNGYGVLWNTASRSLFDNRFQRELKLTADATSGIDYYFLYGPDMDAVIHHYRMLTGDAPLLPRWAYGFIQSKDRYTSAAQLQQIAAEYRAQHVPLDMIVQDWFWWKKQGDPEYTDEYLKPNPDVPGALRELHDSHVHAIISTWAMLDTSSDAYREMRQQHFLIPGTPVYDATNPKARDFYWNHLIHPLFEQGWDGFWLDSSEPEIWGGESDRALEDKTLSIGPGARYLNVFPLMHTGNVYQHWRGTMSPKRVFILTRSAFAGQQRNSTVEWSGDIATTFSVLKRQIPAGLNFAISGMPYWTTDVGGYFGYEPDDPAYQETYTRWFEYGTFCPILRTHGHRKSNELFSYGSQTPTLISYDKLRERLVPYIYSLAWRVTHDDYTIQRPLVMDWRQDERVRDIADEFMFGPALLVAPVTDQGSRQRLVYLPTAEGWYDFWTGDRLNGGQQILAQAPLDRIPLYVRAGSILPLGPAREYVEQAPDAPIVLRIFPGADGNFNLYNDAGDGYNYEKGEYAITPIHWHDATRTLEIGARQGSYVGMPRKLSFHIVVVRPGYGTGPDPSAQYLSLDYDGTPTHITVP</sequence>
<dbReference type="AlphaFoldDB" id="A0A916RQW8"/>
<feature type="domain" description="Glycosyl hydrolase family 31 C-terminal" evidence="7">
    <location>
        <begin position="580"/>
        <end position="666"/>
    </location>
</feature>
<dbReference type="Gene3D" id="2.60.40.1760">
    <property type="entry name" value="glycosyl hydrolase (family 31)"/>
    <property type="match status" value="1"/>
</dbReference>
<dbReference type="InterPro" id="IPR011013">
    <property type="entry name" value="Gal_mutarotase_sf_dom"/>
</dbReference>
<accession>A0A916RQW8</accession>
<feature type="domain" description="Glycoside hydrolase family 31 TIM barrel" evidence="4">
    <location>
        <begin position="258"/>
        <end position="571"/>
    </location>
</feature>
<dbReference type="GO" id="GO:0030246">
    <property type="term" value="F:carbohydrate binding"/>
    <property type="evidence" value="ECO:0007669"/>
    <property type="project" value="InterPro"/>
</dbReference>
<dbReference type="Proteomes" id="UP000648801">
    <property type="component" value="Unassembled WGS sequence"/>
</dbReference>
<keyword evidence="2" id="KW-0326">Glycosidase</keyword>
<keyword evidence="2" id="KW-0378">Hydrolase</keyword>
<comment type="caution">
    <text evidence="8">The sequence shown here is derived from an EMBL/GenBank/DDBJ whole genome shotgun (WGS) entry which is preliminary data.</text>
</comment>
<comment type="similarity">
    <text evidence="1 2">Belongs to the glycosyl hydrolase 31 family.</text>
</comment>
<dbReference type="SUPFAM" id="SSF51445">
    <property type="entry name" value="(Trans)glycosidases"/>
    <property type="match status" value="1"/>
</dbReference>
<evidence type="ECO:0000259" key="6">
    <source>
        <dbReference type="Pfam" id="PF17137"/>
    </source>
</evidence>
<evidence type="ECO:0000256" key="2">
    <source>
        <dbReference type="RuleBase" id="RU361185"/>
    </source>
</evidence>
<evidence type="ECO:0000313" key="8">
    <source>
        <dbReference type="EMBL" id="GGA62862.1"/>
    </source>
</evidence>
<feature type="signal peptide" evidence="3">
    <location>
        <begin position="1"/>
        <end position="24"/>
    </location>
</feature>
<dbReference type="GO" id="GO:0004553">
    <property type="term" value="F:hydrolase activity, hydrolyzing O-glycosyl compounds"/>
    <property type="evidence" value="ECO:0007669"/>
    <property type="project" value="InterPro"/>
</dbReference>
<dbReference type="CDD" id="cd14752">
    <property type="entry name" value="GH31_N"/>
    <property type="match status" value="1"/>
</dbReference>
<dbReference type="CDD" id="cd06591">
    <property type="entry name" value="GH31_xylosidase_XylS"/>
    <property type="match status" value="1"/>
</dbReference>
<feature type="domain" description="Glycoside hydrolase family 31 N-terminal" evidence="5">
    <location>
        <begin position="55"/>
        <end position="216"/>
    </location>
</feature>
<evidence type="ECO:0000256" key="1">
    <source>
        <dbReference type="ARBA" id="ARBA00007806"/>
    </source>
</evidence>
<dbReference type="InterPro" id="IPR017853">
    <property type="entry name" value="GH"/>
</dbReference>
<dbReference type="GO" id="GO:0005975">
    <property type="term" value="P:carbohydrate metabolic process"/>
    <property type="evidence" value="ECO:0007669"/>
    <property type="project" value="InterPro"/>
</dbReference>
<dbReference type="InterPro" id="IPR051816">
    <property type="entry name" value="Glycosyl_Hydrolase_31"/>
</dbReference>
<gene>
    <name evidence="8" type="ORF">GCM10011507_13080</name>
</gene>
<dbReference type="PANTHER" id="PTHR43863:SF2">
    <property type="entry name" value="MALTASE-GLUCOAMYLASE"/>
    <property type="match status" value="1"/>
</dbReference>
<dbReference type="InterPro" id="IPR025887">
    <property type="entry name" value="Glyco_hydro_31_N_dom"/>
</dbReference>
<keyword evidence="3" id="KW-0732">Signal</keyword>
<organism evidence="8 9">
    <name type="scientific">Edaphobacter acidisoli</name>
    <dbReference type="NCBI Taxonomy" id="2040573"/>
    <lineage>
        <taxon>Bacteria</taxon>
        <taxon>Pseudomonadati</taxon>
        <taxon>Acidobacteriota</taxon>
        <taxon>Terriglobia</taxon>
        <taxon>Terriglobales</taxon>
        <taxon>Acidobacteriaceae</taxon>
        <taxon>Edaphobacter</taxon>
    </lineage>
</organism>
<feature type="chain" id="PRO_5036816543" evidence="3">
    <location>
        <begin position="25"/>
        <end position="778"/>
    </location>
</feature>
<dbReference type="InterPro" id="IPR000322">
    <property type="entry name" value="Glyco_hydro_31_TIM"/>
</dbReference>
<reference evidence="8" key="2">
    <citation type="submission" date="2020-09" db="EMBL/GenBank/DDBJ databases">
        <authorList>
            <person name="Sun Q."/>
            <person name="Zhou Y."/>
        </authorList>
    </citation>
    <scope>NUCLEOTIDE SEQUENCE</scope>
    <source>
        <strain evidence="8">CGMCC 1.15447</strain>
    </source>
</reference>
<reference evidence="8" key="1">
    <citation type="journal article" date="2014" name="Int. J. Syst. Evol. Microbiol.">
        <title>Complete genome sequence of Corynebacterium casei LMG S-19264T (=DSM 44701T), isolated from a smear-ripened cheese.</title>
        <authorList>
            <consortium name="US DOE Joint Genome Institute (JGI-PGF)"/>
            <person name="Walter F."/>
            <person name="Albersmeier A."/>
            <person name="Kalinowski J."/>
            <person name="Ruckert C."/>
        </authorList>
    </citation>
    <scope>NUCLEOTIDE SEQUENCE</scope>
    <source>
        <strain evidence="8">CGMCC 1.15447</strain>
    </source>
</reference>
<dbReference type="Gene3D" id="3.20.20.80">
    <property type="entry name" value="Glycosidases"/>
    <property type="match status" value="1"/>
</dbReference>
<feature type="domain" description="DUF5110" evidence="6">
    <location>
        <begin position="682"/>
        <end position="749"/>
    </location>
</feature>
<evidence type="ECO:0000313" key="9">
    <source>
        <dbReference type="Proteomes" id="UP000648801"/>
    </source>
</evidence>